<evidence type="ECO:0000256" key="1">
    <source>
        <dbReference type="SAM" id="SignalP"/>
    </source>
</evidence>
<comment type="caution">
    <text evidence="2">The sequence shown here is derived from an EMBL/GenBank/DDBJ whole genome shotgun (WGS) entry which is preliminary data.</text>
</comment>
<name>A0A3D0KGM8_9GAMM</name>
<feature type="chain" id="PRO_5017654370" evidence="1">
    <location>
        <begin position="32"/>
        <end position="299"/>
    </location>
</feature>
<keyword evidence="1" id="KW-0732">Signal</keyword>
<reference evidence="2" key="1">
    <citation type="journal article" date="2018" name="Nat. Biotechnol.">
        <title>A standardized bacterial taxonomy based on genome phylogeny substantially revises the tree of life.</title>
        <authorList>
            <person name="Parks D.H."/>
            <person name="Chuvochina M."/>
            <person name="Waite D.W."/>
            <person name="Rinke C."/>
            <person name="Skarshewski A."/>
            <person name="Chaumeil P.A."/>
            <person name="Hugenholtz P."/>
        </authorList>
    </citation>
    <scope>NUCLEOTIDE SEQUENCE [LARGE SCALE GENOMIC DNA]</scope>
    <source>
        <strain evidence="2">UBA11284</strain>
    </source>
</reference>
<dbReference type="InterPro" id="IPR025737">
    <property type="entry name" value="FApF"/>
</dbReference>
<evidence type="ECO:0000313" key="2">
    <source>
        <dbReference type="EMBL" id="HCA02727.1"/>
    </source>
</evidence>
<dbReference type="AlphaFoldDB" id="A0A3D0KGM8"/>
<dbReference type="Pfam" id="PF13557">
    <property type="entry name" value="Phenol_MetA_deg"/>
    <property type="match status" value="1"/>
</dbReference>
<feature type="signal peptide" evidence="1">
    <location>
        <begin position="1"/>
        <end position="31"/>
    </location>
</feature>
<gene>
    <name evidence="2" type="ORF">DEO68_11220</name>
</gene>
<accession>A0A3D0KGM8</accession>
<dbReference type="EMBL" id="DOTR01000057">
    <property type="protein sequence ID" value="HCA02727.1"/>
    <property type="molecule type" value="Genomic_DNA"/>
</dbReference>
<proteinExistence type="predicted"/>
<sequence length="299" mass="32877">MINFLPDGIARSLLKPLVMALGLASAASANAVDVDPGDYTALPAGTNLAMLYYQHATNNKLYANGDRVPVDAGLDTNISIFRYVHFMDIGGYTVDPQILLPFGSIEAEDDLASMGSTDGIADPILAATVWLINEPEDNHYFGITPFLHVPVGSYDSNRALNMGENRWKFSLQAGYIRGLTDTLSLDLAADVTLYGKNSDFGSESSRLEQDPLYHLQSYMRHNLTPTWDIRGGLSYTYGGETEVDGQQQKDKTETISATIGTGYFITPTVQVLANYGRDISVENGFREEHRINLRLMKAF</sequence>
<protein>
    <submittedName>
        <fullName evidence="2">Transporter</fullName>
    </submittedName>
</protein>
<organism evidence="2">
    <name type="scientific">Halomonas campaniensis</name>
    <dbReference type="NCBI Taxonomy" id="213554"/>
    <lineage>
        <taxon>Bacteria</taxon>
        <taxon>Pseudomonadati</taxon>
        <taxon>Pseudomonadota</taxon>
        <taxon>Gammaproteobacteria</taxon>
        <taxon>Oceanospirillales</taxon>
        <taxon>Halomonadaceae</taxon>
        <taxon>Halomonas</taxon>
    </lineage>
</organism>